<dbReference type="InterPro" id="IPR019752">
    <property type="entry name" value="Pyrv/ketoisovalerate_OxRed_cat"/>
</dbReference>
<keyword evidence="4" id="KW-1185">Reference proteome</keyword>
<dbReference type="AlphaFoldDB" id="A0A6B0TP61"/>
<dbReference type="CDD" id="cd07034">
    <property type="entry name" value="TPP_PYR_PFOR_IOR-alpha_like"/>
    <property type="match status" value="1"/>
</dbReference>
<organism evidence="3 4">
    <name type="scientific">Oceanomicrobium pacificus</name>
    <dbReference type="NCBI Taxonomy" id="2692916"/>
    <lineage>
        <taxon>Bacteria</taxon>
        <taxon>Pseudomonadati</taxon>
        <taxon>Pseudomonadota</taxon>
        <taxon>Alphaproteobacteria</taxon>
        <taxon>Rhodobacterales</taxon>
        <taxon>Paracoccaceae</taxon>
        <taxon>Oceanomicrobium</taxon>
    </lineage>
</organism>
<evidence type="ECO:0000313" key="3">
    <source>
        <dbReference type="EMBL" id="MXU66347.1"/>
    </source>
</evidence>
<keyword evidence="3" id="KW-0670">Pyruvate</keyword>
<protein>
    <submittedName>
        <fullName evidence="3">Indolepyruvate ferredoxin oxidoreductase family protein</fullName>
    </submittedName>
</protein>
<sequence>MSLHQVSLQDRYDLEKEQVLLSGIQALVRLPLMQKARDRAAGLNTAGYVTGYRGSPVGGVDQQMQRAEKVLTAADIKFQAGLNEDLAATALWGSQQINLRGEGRFDGVFGLWYGKGPGVDRTGDVFRHANMAGSAEHGGVLVCMGDDHTGESSTVLHHSEFALVDVLMPILSPAGVQEVLDFGLMGWAMSRYTGAWVGIKCVKDTIEVTEVVNGDPDRLQIRLPDHFDMPPDGLNIRLDDNPTAQEARLHDYKRFAAEAFARANRLDHRVLGDERAKIGIVSAGKSWLDTVHALDLLGIDAAEAKRLGITTYKVGMVWPLDMRSLRDWADDLDLIIVVEEKRKLIEVQIKEAIFDDRHGRRVIGWKKENREVLFSVKGALDPVTVARKLGGVLAEEGVTSEKLKAALSVLDAAATADNSEEIAARLPWFCSGCPHNSSTKLPEGARAYAGIGCHYMVQWMDRETVGFTHMGGEGANWIGEAPFSTRDHVFQNLGDGTYNHSGVQAIRAALAAGDVNITYKILFNDAVAMTGGQHNEGDLTAQQIARELLAMGVREVHCVYDPKEEVDLKAFPAGVKLHERRDLQAVQKQLQGVKGVSALIYVQTCAAEKRRRRKRGLFPDPDRRVFINPSVCEGCGDCGVVSNCVSVLPLETEFGRKRQIDQSSCNKDFSCVDGFCPSFVTLEGPELRKPEALEIDLPDLPEPDLPVIDGTHNLVITGVGGTGVVTVGALLAMAARLEGKGAGVMEMAGLAQKGGAVHIHCRIAESPEAISAIRVAVGEAHGVIGGDLVVAAGPKTLGLMARGRTRAVCNHHEIITGEFTRNREFHLPMDRMGMAIRARLGEEALQMLDATKLAERMLGDAIYANVLMLGAAWQAGLVPLSSEAIAEAIRLNGAGVEGNLRAFEIGRWAIAAPDAATAAIAPREQAATPDAEAARAIRRAHVEAYQDAGLAARYDARVASALQADPDFGAALAKGYHKLLTYKDEYEVARLHLETFEEAVARQFSGYRSFRIHMAPPLLARKGPDGRPRKMAFGPWIMPVFRMLAGMKRLRGHWADPFGHTAERKMERALIAEYERDMEEVQAGLTPQTRDIAIALAELPLQIRGFGHVKAAAAAAAAKRREELLAAFRAGGTPVAEAAE</sequence>
<dbReference type="Gene3D" id="3.40.920.10">
    <property type="entry name" value="Pyruvate-ferredoxin oxidoreductase, PFOR, domain III"/>
    <property type="match status" value="1"/>
</dbReference>
<dbReference type="NCBIfam" id="NF009588">
    <property type="entry name" value="PRK13029.1"/>
    <property type="match status" value="1"/>
</dbReference>
<dbReference type="RefSeq" id="WP_160855726.1">
    <property type="nucleotide sequence ID" value="NZ_WUWG01000005.1"/>
</dbReference>
<evidence type="ECO:0000259" key="2">
    <source>
        <dbReference type="PROSITE" id="PS51379"/>
    </source>
</evidence>
<dbReference type="InterPro" id="IPR046667">
    <property type="entry name" value="DUF6537"/>
</dbReference>
<dbReference type="SUPFAM" id="SSF52922">
    <property type="entry name" value="TK C-terminal domain-like"/>
    <property type="match status" value="1"/>
</dbReference>
<dbReference type="InterPro" id="IPR051457">
    <property type="entry name" value="2-oxoacid:Fd_oxidoreductase"/>
</dbReference>
<evidence type="ECO:0000313" key="4">
    <source>
        <dbReference type="Proteomes" id="UP000436016"/>
    </source>
</evidence>
<dbReference type="InterPro" id="IPR017896">
    <property type="entry name" value="4Fe4S_Fe-S-bd"/>
</dbReference>
<dbReference type="PANTHER" id="PTHR48084:SF3">
    <property type="entry name" value="SUBUNIT OF PYRUVATE:FLAVODOXIN OXIDOREDUCTASE"/>
    <property type="match status" value="1"/>
</dbReference>
<dbReference type="GO" id="GO:0016903">
    <property type="term" value="F:oxidoreductase activity, acting on the aldehyde or oxo group of donors"/>
    <property type="evidence" value="ECO:0007669"/>
    <property type="project" value="InterPro"/>
</dbReference>
<dbReference type="NCBIfam" id="NF009589">
    <property type="entry name" value="PRK13030.1"/>
    <property type="match status" value="1"/>
</dbReference>
<dbReference type="Pfam" id="PF01558">
    <property type="entry name" value="POR"/>
    <property type="match status" value="1"/>
</dbReference>
<reference evidence="3 4" key="1">
    <citation type="submission" date="2019-12" db="EMBL/GenBank/DDBJ databases">
        <title>Strain KN286 was isolated from seawater, which was collected from Caroline Seamount in the tropical western Pacific.</title>
        <authorList>
            <person name="Wang Q."/>
        </authorList>
    </citation>
    <scope>NUCLEOTIDE SEQUENCE [LARGE SCALE GENOMIC DNA]</scope>
    <source>
        <strain evidence="3 4">KN286</strain>
    </source>
</reference>
<dbReference type="PANTHER" id="PTHR48084">
    <property type="entry name" value="2-OXOGLUTARATE OXIDOREDUCTASE SUBUNIT KORB-RELATED"/>
    <property type="match status" value="1"/>
</dbReference>
<feature type="domain" description="4Fe-4S ferredoxin-type" evidence="2">
    <location>
        <begin position="623"/>
        <end position="653"/>
    </location>
</feature>
<dbReference type="InterPro" id="IPR009014">
    <property type="entry name" value="Transketo_C/PFOR_II"/>
</dbReference>
<dbReference type="SUPFAM" id="SSF52518">
    <property type="entry name" value="Thiamin diphosphate-binding fold (THDP-binding)"/>
    <property type="match status" value="2"/>
</dbReference>
<dbReference type="InterPro" id="IPR002869">
    <property type="entry name" value="Pyrv_flavodox_OxRed_cen"/>
</dbReference>
<evidence type="ECO:0000256" key="1">
    <source>
        <dbReference type="ARBA" id="ARBA00023002"/>
    </source>
</evidence>
<dbReference type="EMBL" id="WUWG01000005">
    <property type="protein sequence ID" value="MXU66347.1"/>
    <property type="molecule type" value="Genomic_DNA"/>
</dbReference>
<accession>A0A6B0TP61</accession>
<gene>
    <name evidence="3" type="ORF">GSH16_12915</name>
</gene>
<keyword evidence="1" id="KW-0560">Oxidoreductase</keyword>
<dbReference type="Proteomes" id="UP000436016">
    <property type="component" value="Unassembled WGS sequence"/>
</dbReference>
<dbReference type="PROSITE" id="PS51379">
    <property type="entry name" value="4FE4S_FER_2"/>
    <property type="match status" value="1"/>
</dbReference>
<dbReference type="Gene3D" id="3.40.50.970">
    <property type="match status" value="1"/>
</dbReference>
<dbReference type="Pfam" id="PF20169">
    <property type="entry name" value="DUF6537"/>
    <property type="match status" value="1"/>
</dbReference>
<proteinExistence type="predicted"/>
<dbReference type="InterPro" id="IPR002880">
    <property type="entry name" value="Pyrv_Fd/Flavodoxin_OxRdtase_N"/>
</dbReference>
<comment type="caution">
    <text evidence="3">The sequence shown here is derived from an EMBL/GenBank/DDBJ whole genome shotgun (WGS) entry which is preliminary data.</text>
</comment>
<name>A0A6B0TP61_9RHOB</name>
<dbReference type="InterPro" id="IPR029061">
    <property type="entry name" value="THDP-binding"/>
</dbReference>
<dbReference type="SUPFAM" id="SSF53323">
    <property type="entry name" value="Pyruvate-ferredoxin oxidoreductase, PFOR, domain III"/>
    <property type="match status" value="1"/>
</dbReference>